<evidence type="ECO:0000313" key="2">
    <source>
        <dbReference type="Proteomes" id="UP000321570"/>
    </source>
</evidence>
<dbReference type="AlphaFoldDB" id="A0A564YC58"/>
<evidence type="ECO:0000313" key="1">
    <source>
        <dbReference type="EMBL" id="VUZ44855.1"/>
    </source>
</evidence>
<dbReference type="EMBL" id="CABIJS010000152">
    <property type="protein sequence ID" value="VUZ44855.1"/>
    <property type="molecule type" value="Genomic_DNA"/>
</dbReference>
<gene>
    <name evidence="1" type="ORF">WMSIL1_LOCUS4971</name>
</gene>
<keyword evidence="2" id="KW-1185">Reference proteome</keyword>
<proteinExistence type="predicted"/>
<organism evidence="1 2">
    <name type="scientific">Hymenolepis diminuta</name>
    <name type="common">Rat tapeworm</name>
    <dbReference type="NCBI Taxonomy" id="6216"/>
    <lineage>
        <taxon>Eukaryota</taxon>
        <taxon>Metazoa</taxon>
        <taxon>Spiralia</taxon>
        <taxon>Lophotrochozoa</taxon>
        <taxon>Platyhelminthes</taxon>
        <taxon>Cestoda</taxon>
        <taxon>Eucestoda</taxon>
        <taxon>Cyclophyllidea</taxon>
        <taxon>Hymenolepididae</taxon>
        <taxon>Hymenolepis</taxon>
    </lineage>
</organism>
<sequence>MAHKAAFVFHSIKTHTCQLPDPMLPAHLPSSSASSPLSPFFCNSFQTRCGFLEYIFGLTNSWCSAPRLLQVLTQTATSW</sequence>
<dbReference type="Proteomes" id="UP000321570">
    <property type="component" value="Unassembled WGS sequence"/>
</dbReference>
<accession>A0A564YC58</accession>
<reference evidence="1 2" key="1">
    <citation type="submission" date="2019-07" db="EMBL/GenBank/DDBJ databases">
        <authorList>
            <person name="Jastrzebski P J."/>
            <person name="Paukszto L."/>
            <person name="Jastrzebski P J."/>
        </authorList>
    </citation>
    <scope>NUCLEOTIDE SEQUENCE [LARGE SCALE GENOMIC DNA]</scope>
    <source>
        <strain evidence="1 2">WMS-il1</strain>
    </source>
</reference>
<name>A0A564YC58_HYMDI</name>
<protein>
    <submittedName>
        <fullName evidence="1">Uncharacterized protein</fullName>
    </submittedName>
</protein>